<dbReference type="EMBL" id="JAGTJS010000013">
    <property type="protein sequence ID" value="KAH7249378.1"/>
    <property type="molecule type" value="Genomic_DNA"/>
</dbReference>
<dbReference type="AlphaFoldDB" id="A0A9P9H1E9"/>
<evidence type="ECO:0000313" key="3">
    <source>
        <dbReference type="Proteomes" id="UP000736672"/>
    </source>
</evidence>
<protein>
    <submittedName>
        <fullName evidence="2">Uncharacterized protein</fullName>
    </submittedName>
</protein>
<gene>
    <name evidence="2" type="ORF">B0J15DRAFT_497499</name>
</gene>
<keyword evidence="1" id="KW-0732">Signal</keyword>
<name>A0A9P9H1E9_FUSSL</name>
<sequence length="155" mass="16839">MFLVSILILVQVTGLHLGIDLYMDVKSSIRVAVFQFLHPSGIGVNNAIVHTWYQDLTSWRDGFSSSPQLNPVLLNPGPRIRLLGTNPCVVEPSRGLYRGCSQSFVGGANAVCAQVACKTLPCYPLQSEFCALIARLVQLVAVRRSQCPQPTAGAR</sequence>
<feature type="signal peptide" evidence="1">
    <location>
        <begin position="1"/>
        <end position="18"/>
    </location>
</feature>
<organism evidence="2 3">
    <name type="scientific">Fusarium solani</name>
    <name type="common">Filamentous fungus</name>
    <dbReference type="NCBI Taxonomy" id="169388"/>
    <lineage>
        <taxon>Eukaryota</taxon>
        <taxon>Fungi</taxon>
        <taxon>Dikarya</taxon>
        <taxon>Ascomycota</taxon>
        <taxon>Pezizomycotina</taxon>
        <taxon>Sordariomycetes</taxon>
        <taxon>Hypocreomycetidae</taxon>
        <taxon>Hypocreales</taxon>
        <taxon>Nectriaceae</taxon>
        <taxon>Fusarium</taxon>
        <taxon>Fusarium solani species complex</taxon>
    </lineage>
</organism>
<evidence type="ECO:0000256" key="1">
    <source>
        <dbReference type="SAM" id="SignalP"/>
    </source>
</evidence>
<feature type="chain" id="PRO_5040328876" evidence="1">
    <location>
        <begin position="19"/>
        <end position="155"/>
    </location>
</feature>
<accession>A0A9P9H1E9</accession>
<reference evidence="2" key="1">
    <citation type="journal article" date="2021" name="Nat. Commun.">
        <title>Genetic determinants of endophytism in the Arabidopsis root mycobiome.</title>
        <authorList>
            <person name="Mesny F."/>
            <person name="Miyauchi S."/>
            <person name="Thiergart T."/>
            <person name="Pickel B."/>
            <person name="Atanasova L."/>
            <person name="Karlsson M."/>
            <person name="Huettel B."/>
            <person name="Barry K.W."/>
            <person name="Haridas S."/>
            <person name="Chen C."/>
            <person name="Bauer D."/>
            <person name="Andreopoulos W."/>
            <person name="Pangilinan J."/>
            <person name="LaButti K."/>
            <person name="Riley R."/>
            <person name="Lipzen A."/>
            <person name="Clum A."/>
            <person name="Drula E."/>
            <person name="Henrissat B."/>
            <person name="Kohler A."/>
            <person name="Grigoriev I.V."/>
            <person name="Martin F.M."/>
            <person name="Hacquard S."/>
        </authorList>
    </citation>
    <scope>NUCLEOTIDE SEQUENCE</scope>
    <source>
        <strain evidence="2">FSSC 5 MPI-SDFR-AT-0091</strain>
    </source>
</reference>
<keyword evidence="3" id="KW-1185">Reference proteome</keyword>
<dbReference type="Proteomes" id="UP000736672">
    <property type="component" value="Unassembled WGS sequence"/>
</dbReference>
<evidence type="ECO:0000313" key="2">
    <source>
        <dbReference type="EMBL" id="KAH7249378.1"/>
    </source>
</evidence>
<comment type="caution">
    <text evidence="2">The sequence shown here is derived from an EMBL/GenBank/DDBJ whole genome shotgun (WGS) entry which is preliminary data.</text>
</comment>
<proteinExistence type="predicted"/>